<feature type="region of interest" description="Disordered" evidence="1">
    <location>
        <begin position="188"/>
        <end position="279"/>
    </location>
</feature>
<reference evidence="3" key="2">
    <citation type="submission" date="2020-09" db="EMBL/GenBank/DDBJ databases">
        <authorList>
            <person name="Sun Q."/>
            <person name="Ohkuma M."/>
        </authorList>
    </citation>
    <scope>NUCLEOTIDE SEQUENCE</scope>
    <source>
        <strain evidence="3">JCM 3086</strain>
    </source>
</reference>
<keyword evidence="2" id="KW-0732">Signal</keyword>
<feature type="compositionally biased region" description="Basic and acidic residues" evidence="1">
    <location>
        <begin position="198"/>
        <end position="224"/>
    </location>
</feature>
<feature type="signal peptide" evidence="2">
    <location>
        <begin position="1"/>
        <end position="25"/>
    </location>
</feature>
<feature type="compositionally biased region" description="Pro residues" evidence="1">
    <location>
        <begin position="239"/>
        <end position="248"/>
    </location>
</feature>
<proteinExistence type="predicted"/>
<protein>
    <submittedName>
        <fullName evidence="3">Uncharacterized protein</fullName>
    </submittedName>
</protein>
<gene>
    <name evidence="3" type="ORF">GCM10010121_089140</name>
</gene>
<dbReference type="RefSeq" id="WP_189317013.1">
    <property type="nucleotide sequence ID" value="NZ_BMQA01000081.1"/>
</dbReference>
<evidence type="ECO:0000313" key="4">
    <source>
        <dbReference type="Proteomes" id="UP000657574"/>
    </source>
</evidence>
<name>A0A917P6V1_9ACTN</name>
<sequence>MRHTSAALAAATALVLTVGAGSAVAAGTSDGKGAGSTGHGRTVVQCSPDKPDSKLENALRNVKIGLGANGGKLTDQIVATFAKKTGMPVAKARALLQKLFKEAPGGTKPGDPGSKGDKGGASAFSAADFAKILGVSTAKAQAALDALQKLATGPKGHIDETTPAYAAIAARLGVSPQQLTDAIIQLKKVTAKPTPGKPGEDKPAQGKDKPAPGKDRKTGKDGRSGKHGKGKPGECKPVPGKPGEPAPGKPGDGKPASGTPAPGKPGDGKPTVAPALESN</sequence>
<dbReference type="Proteomes" id="UP000657574">
    <property type="component" value="Unassembled WGS sequence"/>
</dbReference>
<evidence type="ECO:0000313" key="3">
    <source>
        <dbReference type="EMBL" id="GGJ64644.1"/>
    </source>
</evidence>
<comment type="caution">
    <text evidence="3">The sequence shown here is derived from an EMBL/GenBank/DDBJ whole genome shotgun (WGS) entry which is preliminary data.</text>
</comment>
<dbReference type="EMBL" id="BMQA01000081">
    <property type="protein sequence ID" value="GGJ64644.1"/>
    <property type="molecule type" value="Genomic_DNA"/>
</dbReference>
<evidence type="ECO:0000256" key="1">
    <source>
        <dbReference type="SAM" id="MobiDB-lite"/>
    </source>
</evidence>
<feature type="region of interest" description="Disordered" evidence="1">
    <location>
        <begin position="28"/>
        <end position="52"/>
    </location>
</feature>
<feature type="chain" id="PRO_5037978515" evidence="2">
    <location>
        <begin position="26"/>
        <end position="279"/>
    </location>
</feature>
<dbReference type="AlphaFoldDB" id="A0A917P6V1"/>
<reference evidence="3" key="1">
    <citation type="journal article" date="2014" name="Int. J. Syst. Evol. Microbiol.">
        <title>Complete genome sequence of Corynebacterium casei LMG S-19264T (=DSM 44701T), isolated from a smear-ripened cheese.</title>
        <authorList>
            <consortium name="US DOE Joint Genome Institute (JGI-PGF)"/>
            <person name="Walter F."/>
            <person name="Albersmeier A."/>
            <person name="Kalinowski J."/>
            <person name="Ruckert C."/>
        </authorList>
    </citation>
    <scope>NUCLEOTIDE SEQUENCE</scope>
    <source>
        <strain evidence="3">JCM 3086</strain>
    </source>
</reference>
<evidence type="ECO:0000256" key="2">
    <source>
        <dbReference type="SAM" id="SignalP"/>
    </source>
</evidence>
<keyword evidence="4" id="KW-1185">Reference proteome</keyword>
<organism evidence="3 4">
    <name type="scientific">Streptomyces brasiliensis</name>
    <dbReference type="NCBI Taxonomy" id="1954"/>
    <lineage>
        <taxon>Bacteria</taxon>
        <taxon>Bacillati</taxon>
        <taxon>Actinomycetota</taxon>
        <taxon>Actinomycetes</taxon>
        <taxon>Kitasatosporales</taxon>
        <taxon>Streptomycetaceae</taxon>
        <taxon>Streptomyces</taxon>
    </lineage>
</organism>
<accession>A0A917P6V1</accession>